<comment type="caution">
    <text evidence="3">The sequence shown here is derived from an EMBL/GenBank/DDBJ whole genome shotgun (WGS) entry which is preliminary data.</text>
</comment>
<evidence type="ECO:0000313" key="5">
    <source>
        <dbReference type="Proteomes" id="UP000486351"/>
    </source>
</evidence>
<sequence length="50" mass="5575">MFAHSMVPIMLVAPLLLFSTKQLLSTRSFPSKTKSCGDCCLITRMDCSTY</sequence>
<evidence type="ECO:0000313" key="3">
    <source>
        <dbReference type="EMBL" id="KAE9298458.1"/>
    </source>
</evidence>
<organism evidence="3 5">
    <name type="scientific">Phytophthora fragariae</name>
    <dbReference type="NCBI Taxonomy" id="53985"/>
    <lineage>
        <taxon>Eukaryota</taxon>
        <taxon>Sar</taxon>
        <taxon>Stramenopiles</taxon>
        <taxon>Oomycota</taxon>
        <taxon>Peronosporomycetes</taxon>
        <taxon>Peronosporales</taxon>
        <taxon>Peronosporaceae</taxon>
        <taxon>Phytophthora</taxon>
    </lineage>
</organism>
<dbReference type="AlphaFoldDB" id="A0A6G0QRM5"/>
<reference evidence="4 5" key="1">
    <citation type="submission" date="2018-09" db="EMBL/GenBank/DDBJ databases">
        <title>Genomic investigation of the strawberry pathogen Phytophthora fragariae indicates pathogenicity is determined by transcriptional variation in three key races.</title>
        <authorList>
            <person name="Adams T.M."/>
            <person name="Armitage A.D."/>
            <person name="Sobczyk M.K."/>
            <person name="Bates H.J."/>
            <person name="Dunwell J.M."/>
            <person name="Nellist C.F."/>
            <person name="Harrison R.J."/>
        </authorList>
    </citation>
    <scope>NUCLEOTIDE SEQUENCE [LARGE SCALE GENOMIC DNA]</scope>
    <source>
        <strain evidence="2 4">BC-23</strain>
        <strain evidence="3 5">NOV-77</strain>
    </source>
</reference>
<evidence type="ECO:0000256" key="1">
    <source>
        <dbReference type="SAM" id="SignalP"/>
    </source>
</evidence>
<feature type="chain" id="PRO_5036384588" evidence="1">
    <location>
        <begin position="26"/>
        <end position="50"/>
    </location>
</feature>
<feature type="signal peptide" evidence="1">
    <location>
        <begin position="1"/>
        <end position="25"/>
    </location>
</feature>
<dbReference type="EMBL" id="QXFY01002374">
    <property type="protein sequence ID" value="KAE9298458.1"/>
    <property type="molecule type" value="Genomic_DNA"/>
</dbReference>
<proteinExistence type="predicted"/>
<accession>A0A6G0QRM5</accession>
<dbReference type="Proteomes" id="UP000476176">
    <property type="component" value="Unassembled WGS sequence"/>
</dbReference>
<dbReference type="EMBL" id="QXGC01002472">
    <property type="protein sequence ID" value="KAE9185707.1"/>
    <property type="molecule type" value="Genomic_DNA"/>
</dbReference>
<protein>
    <submittedName>
        <fullName evidence="3">Uncharacterized protein</fullName>
    </submittedName>
</protein>
<evidence type="ECO:0000313" key="4">
    <source>
        <dbReference type="Proteomes" id="UP000476176"/>
    </source>
</evidence>
<dbReference type="Proteomes" id="UP000486351">
    <property type="component" value="Unassembled WGS sequence"/>
</dbReference>
<evidence type="ECO:0000313" key="2">
    <source>
        <dbReference type="EMBL" id="KAE9185707.1"/>
    </source>
</evidence>
<gene>
    <name evidence="2" type="ORF">PF004_g23284</name>
    <name evidence="3" type="ORF">PF008_g23498</name>
</gene>
<name>A0A6G0QRM5_9STRA</name>
<keyword evidence="1" id="KW-0732">Signal</keyword>